<gene>
    <name evidence="4" type="ORF">ACFSJ0_02325</name>
</gene>
<dbReference type="RefSeq" id="WP_219532747.1">
    <property type="nucleotide sequence ID" value="NZ_JAHKRM010000015.1"/>
</dbReference>
<accession>A0ABW4FZW2</accession>
<feature type="transmembrane region" description="Helical" evidence="2">
    <location>
        <begin position="61"/>
        <end position="81"/>
    </location>
</feature>
<feature type="region of interest" description="Disordered" evidence="1">
    <location>
        <begin position="25"/>
        <end position="45"/>
    </location>
</feature>
<dbReference type="InterPro" id="IPR018958">
    <property type="entry name" value="Knr4/Smi1-like_dom"/>
</dbReference>
<keyword evidence="2" id="KW-0472">Membrane</keyword>
<dbReference type="SMART" id="SM00860">
    <property type="entry name" value="SMI1_KNR4"/>
    <property type="match status" value="1"/>
</dbReference>
<evidence type="ECO:0000256" key="1">
    <source>
        <dbReference type="SAM" id="MobiDB-lite"/>
    </source>
</evidence>
<keyword evidence="2" id="KW-0812">Transmembrane</keyword>
<keyword evidence="2" id="KW-1133">Transmembrane helix</keyword>
<dbReference type="EMBL" id="JBHUCM010000004">
    <property type="protein sequence ID" value="MFD1535850.1"/>
    <property type="molecule type" value="Genomic_DNA"/>
</dbReference>
<keyword evidence="5" id="KW-1185">Reference proteome</keyword>
<feature type="domain" description="Knr4/Smi1-like" evidence="3">
    <location>
        <begin position="175"/>
        <end position="294"/>
    </location>
</feature>
<evidence type="ECO:0000256" key="2">
    <source>
        <dbReference type="SAM" id="Phobius"/>
    </source>
</evidence>
<name>A0ABW4FZW2_9ACTN</name>
<protein>
    <submittedName>
        <fullName evidence="4">SMI1/KNR4 family protein</fullName>
    </submittedName>
</protein>
<reference evidence="5" key="1">
    <citation type="journal article" date="2019" name="Int. J. Syst. Evol. Microbiol.">
        <title>The Global Catalogue of Microorganisms (GCM) 10K type strain sequencing project: providing services to taxonomists for standard genome sequencing and annotation.</title>
        <authorList>
            <consortium name="The Broad Institute Genomics Platform"/>
            <consortium name="The Broad Institute Genome Sequencing Center for Infectious Disease"/>
            <person name="Wu L."/>
            <person name="Ma J."/>
        </authorList>
    </citation>
    <scope>NUCLEOTIDE SEQUENCE [LARGE SCALE GENOMIC DNA]</scope>
    <source>
        <strain evidence="5">CGMCC 1.15399</strain>
    </source>
</reference>
<sequence>MLKLVRMALTAAILTAIAVRLRRRAHRTETEPEPTGPEPLQGRSTRADLARYAGRGRSRPVVALFGVGALIAVVFGVFVLMGMPIHDREEDPLGEMFRDSGRQPAMTAGPEPTPDYVSWTPPPVVPDPACHPERRPVTVRPLDPQVRRAVDRQWRRIERWLKAKAPRTYATLGRPGRARTIAVAESQMGIDFPDSLRASLLRHNGAKGFGPGYGSQLSTRQIRDAWRQMCQEDPTNLGPEPGAEFSGVLIPFQDRYDEGYGLIDSETGSLSWDVAQEGMLSTSDLPSYDALLRATADALEQGGTVDGTRPRVVRGTLRWERAG</sequence>
<comment type="caution">
    <text evidence="4">The sequence shown here is derived from an EMBL/GenBank/DDBJ whole genome shotgun (WGS) entry which is preliminary data.</text>
</comment>
<evidence type="ECO:0000259" key="3">
    <source>
        <dbReference type="SMART" id="SM00860"/>
    </source>
</evidence>
<evidence type="ECO:0000313" key="4">
    <source>
        <dbReference type="EMBL" id="MFD1535850.1"/>
    </source>
</evidence>
<evidence type="ECO:0000313" key="5">
    <source>
        <dbReference type="Proteomes" id="UP001597097"/>
    </source>
</evidence>
<dbReference type="Pfam" id="PF09346">
    <property type="entry name" value="SMI1_KNR4"/>
    <property type="match status" value="1"/>
</dbReference>
<dbReference type="Proteomes" id="UP001597097">
    <property type="component" value="Unassembled WGS sequence"/>
</dbReference>
<proteinExistence type="predicted"/>
<organism evidence="4 5">
    <name type="scientific">Nonomuraea guangzhouensis</name>
    <dbReference type="NCBI Taxonomy" id="1291555"/>
    <lineage>
        <taxon>Bacteria</taxon>
        <taxon>Bacillati</taxon>
        <taxon>Actinomycetota</taxon>
        <taxon>Actinomycetes</taxon>
        <taxon>Streptosporangiales</taxon>
        <taxon>Streptosporangiaceae</taxon>
        <taxon>Nonomuraea</taxon>
    </lineage>
</organism>